<gene>
    <name evidence="7" type="ORF">C8A05DRAFT_44609</name>
</gene>
<dbReference type="Pfam" id="PF21719">
    <property type="entry name" value="MIOS_a-sol"/>
    <property type="match status" value="1"/>
</dbReference>
<dbReference type="InterPro" id="IPR036322">
    <property type="entry name" value="WD40_repeat_dom_sf"/>
</dbReference>
<dbReference type="PANTHER" id="PTHR16453:SF9">
    <property type="entry name" value="GATOR COMPLEX PROTEIN MIOS"/>
    <property type="match status" value="1"/>
</dbReference>
<dbReference type="Pfam" id="PF17034">
    <property type="entry name" value="zinc_ribbon_16"/>
    <property type="match status" value="1"/>
</dbReference>
<feature type="compositionally biased region" description="Low complexity" evidence="4">
    <location>
        <begin position="961"/>
        <end position="983"/>
    </location>
</feature>
<dbReference type="SUPFAM" id="SSF50978">
    <property type="entry name" value="WD40 repeat-like"/>
    <property type="match status" value="1"/>
</dbReference>
<dbReference type="EMBL" id="MU855552">
    <property type="protein sequence ID" value="KAK3901843.1"/>
    <property type="molecule type" value="Genomic_DNA"/>
</dbReference>
<proteinExistence type="inferred from homology"/>
<evidence type="ECO:0000259" key="5">
    <source>
        <dbReference type="Pfam" id="PF17034"/>
    </source>
</evidence>
<dbReference type="InterPro" id="IPR015943">
    <property type="entry name" value="WD40/YVTN_repeat-like_dom_sf"/>
</dbReference>
<accession>A0AAN6MKF6</accession>
<dbReference type="InterPro" id="IPR031488">
    <property type="entry name" value="Zn_ribbon_mio"/>
</dbReference>
<organism evidence="7 8">
    <name type="scientific">Staphylotrichum tortipilum</name>
    <dbReference type="NCBI Taxonomy" id="2831512"/>
    <lineage>
        <taxon>Eukaryota</taxon>
        <taxon>Fungi</taxon>
        <taxon>Dikarya</taxon>
        <taxon>Ascomycota</taxon>
        <taxon>Pezizomycotina</taxon>
        <taxon>Sordariomycetes</taxon>
        <taxon>Sordariomycetidae</taxon>
        <taxon>Sordariales</taxon>
        <taxon>Chaetomiaceae</taxon>
        <taxon>Staphylotrichum</taxon>
    </lineage>
</organism>
<evidence type="ECO:0000256" key="3">
    <source>
        <dbReference type="ARBA" id="ARBA00022737"/>
    </source>
</evidence>
<keyword evidence="2" id="KW-0853">WD repeat</keyword>
<name>A0AAN6MKF6_9PEZI</name>
<dbReference type="PANTHER" id="PTHR16453">
    <property type="entry name" value="WD40 DOMAIN-CONTAINING PROTEIN MIO FAMILY MEMBER"/>
    <property type="match status" value="1"/>
</dbReference>
<dbReference type="AlphaFoldDB" id="A0AAN6MKF6"/>
<protein>
    <submittedName>
        <fullName evidence="7">Uncharacterized protein</fullName>
    </submittedName>
</protein>
<feature type="domain" description="MIOS-like alpha-solenoid" evidence="6">
    <location>
        <begin position="540"/>
        <end position="781"/>
    </location>
</feature>
<dbReference type="GO" id="GO:0005737">
    <property type="term" value="C:cytoplasm"/>
    <property type="evidence" value="ECO:0007669"/>
    <property type="project" value="TreeGrafter"/>
</dbReference>
<keyword evidence="8" id="KW-1185">Reference proteome</keyword>
<evidence type="ECO:0000256" key="4">
    <source>
        <dbReference type="SAM" id="MobiDB-lite"/>
    </source>
</evidence>
<feature type="region of interest" description="Disordered" evidence="4">
    <location>
        <begin position="961"/>
        <end position="1014"/>
    </location>
</feature>
<dbReference type="Gene3D" id="2.130.10.10">
    <property type="entry name" value="YVTN repeat-like/Quinoprotein amine dehydrogenase"/>
    <property type="match status" value="1"/>
</dbReference>
<dbReference type="InterPro" id="IPR013083">
    <property type="entry name" value="Znf_RING/FYVE/PHD"/>
</dbReference>
<keyword evidence="3" id="KW-0677">Repeat</keyword>
<reference evidence="7" key="1">
    <citation type="journal article" date="2023" name="Mol. Phylogenet. Evol.">
        <title>Genome-scale phylogeny and comparative genomics of the fungal order Sordariales.</title>
        <authorList>
            <person name="Hensen N."/>
            <person name="Bonometti L."/>
            <person name="Westerberg I."/>
            <person name="Brannstrom I.O."/>
            <person name="Guillou S."/>
            <person name="Cros-Aarteil S."/>
            <person name="Calhoun S."/>
            <person name="Haridas S."/>
            <person name="Kuo A."/>
            <person name="Mondo S."/>
            <person name="Pangilinan J."/>
            <person name="Riley R."/>
            <person name="LaButti K."/>
            <person name="Andreopoulos B."/>
            <person name="Lipzen A."/>
            <person name="Chen C."/>
            <person name="Yan M."/>
            <person name="Daum C."/>
            <person name="Ng V."/>
            <person name="Clum A."/>
            <person name="Steindorff A."/>
            <person name="Ohm R.A."/>
            <person name="Martin F."/>
            <person name="Silar P."/>
            <person name="Natvig D.O."/>
            <person name="Lalanne C."/>
            <person name="Gautier V."/>
            <person name="Ament-Velasquez S.L."/>
            <person name="Kruys A."/>
            <person name="Hutchinson M.I."/>
            <person name="Powell A.J."/>
            <person name="Barry K."/>
            <person name="Miller A.N."/>
            <person name="Grigoriev I.V."/>
            <person name="Debuchy R."/>
            <person name="Gladieux P."/>
            <person name="Hiltunen Thoren M."/>
            <person name="Johannesson H."/>
        </authorList>
    </citation>
    <scope>NUCLEOTIDE SEQUENCE</scope>
    <source>
        <strain evidence="7">CBS 103.79</strain>
    </source>
</reference>
<evidence type="ECO:0000313" key="8">
    <source>
        <dbReference type="Proteomes" id="UP001303889"/>
    </source>
</evidence>
<evidence type="ECO:0000313" key="7">
    <source>
        <dbReference type="EMBL" id="KAK3901843.1"/>
    </source>
</evidence>
<feature type="compositionally biased region" description="Low complexity" evidence="4">
    <location>
        <begin position="1000"/>
        <end position="1009"/>
    </location>
</feature>
<dbReference type="InterPro" id="IPR049092">
    <property type="entry name" value="MIOS_a-sol"/>
</dbReference>
<reference evidence="7" key="2">
    <citation type="submission" date="2023-05" db="EMBL/GenBank/DDBJ databases">
        <authorList>
            <consortium name="Lawrence Berkeley National Laboratory"/>
            <person name="Steindorff A."/>
            <person name="Hensen N."/>
            <person name="Bonometti L."/>
            <person name="Westerberg I."/>
            <person name="Brannstrom I.O."/>
            <person name="Guillou S."/>
            <person name="Cros-Aarteil S."/>
            <person name="Calhoun S."/>
            <person name="Haridas S."/>
            <person name="Kuo A."/>
            <person name="Mondo S."/>
            <person name="Pangilinan J."/>
            <person name="Riley R."/>
            <person name="Labutti K."/>
            <person name="Andreopoulos B."/>
            <person name="Lipzen A."/>
            <person name="Chen C."/>
            <person name="Yanf M."/>
            <person name="Daum C."/>
            <person name="Ng V."/>
            <person name="Clum A."/>
            <person name="Ohm R."/>
            <person name="Martin F."/>
            <person name="Silar P."/>
            <person name="Natvig D."/>
            <person name="Lalanne C."/>
            <person name="Gautier V."/>
            <person name="Ament-Velasquez S.L."/>
            <person name="Kruys A."/>
            <person name="Hutchinson M.I."/>
            <person name="Powell A.J."/>
            <person name="Barry K."/>
            <person name="Miller A.N."/>
            <person name="Grigoriev I.V."/>
            <person name="Debuchy R."/>
            <person name="Gladieux P."/>
            <person name="Thoren M.H."/>
            <person name="Johannesson H."/>
        </authorList>
    </citation>
    <scope>NUCLEOTIDE SEQUENCE</scope>
    <source>
        <strain evidence="7">CBS 103.79</strain>
    </source>
</reference>
<comment type="caution">
    <text evidence="7">The sequence shown here is derived from an EMBL/GenBank/DDBJ whole genome shotgun (WGS) entry which is preliminary data.</text>
</comment>
<evidence type="ECO:0000259" key="6">
    <source>
        <dbReference type="Pfam" id="PF21719"/>
    </source>
</evidence>
<feature type="compositionally biased region" description="Basic residues" evidence="4">
    <location>
        <begin position="984"/>
        <end position="999"/>
    </location>
</feature>
<dbReference type="Proteomes" id="UP001303889">
    <property type="component" value="Unassembled WGS sequence"/>
</dbReference>
<dbReference type="FunFam" id="2.130.10.10:FF:001167">
    <property type="entry name" value="Uncharacterized protein"/>
    <property type="match status" value="1"/>
</dbReference>
<evidence type="ECO:0000256" key="2">
    <source>
        <dbReference type="ARBA" id="ARBA00022574"/>
    </source>
</evidence>
<dbReference type="InterPro" id="IPR037593">
    <property type="entry name" value="MIOS/Sea4"/>
</dbReference>
<comment type="similarity">
    <text evidence="1">Belongs to the WD repeat mio family.</text>
</comment>
<dbReference type="GO" id="GO:1904263">
    <property type="term" value="P:positive regulation of TORC1 signaling"/>
    <property type="evidence" value="ECO:0007669"/>
    <property type="project" value="TreeGrafter"/>
</dbReference>
<sequence>MDRPDSGLIRWSPNSARDSFLHINLQHRLVQLYEPTGRAQPGAFEYRKLAKHDDLPPLTTYDWSPTVPGLVAVGTSTGVVNLLRFDDNSNAYLELGLKISRNCQAVAFNTAGKLAVALDRVRSDMCLHIWDVSRLSALDSSVSGFPADLYPPSDPVDRLELNASVSSVRFFEDNPNVLVAGIKGQGLRIHDLRDQGHGSVAQFQTKCCNNLAIDYADQNYFASSALDHPGIMVWDRRAINRHHASPAYTEALGQDGLPWGGALRLDRAVQMDTDSADSKSSTIRVLRFSRDHAGMLGVLSRTGQLRVISTRHEHVEPDVKVDGSPELLEVRRSYEMDPRYAEPNRKNDRIVSFDWITMGSRVLQPRVLVLRASGTFDVLEKPSFTSEYPFTLIPWQPPYRGQDGGEEYQELLNLEPSQAHDIFKPLVTEQALSDIPLFGPQKADVEILVEEALEDSSAEEQLAAERLGDSPTSSPLFEDATSLADKLKALRLASKKGKDEPEDALLSQLDRHEKMLLDTREMVGLSSKERFAVDHSMLIRAYEGYRFDFAKNQKIVADDPWLSDVWVWVEGAEAAAAGGEMMSHPLDIGYMGVHTVWTNNLGSKPQMRLSEGASPPDEAGWERCLNSINKKLRIPKFDGGAETRRPHHREMCLTITGLGRAYEEEFDRALSATAPKRDSTWYTMVAAHAIFRGDTTGAVQVLKKASAEHPELLFVSLALQLIGKTDDSDVKTALDFDENIACRTDPYLRAISAMIATGDWAVITNQRSLPLRDRCFVAIRYLSDDALTAWLDREVSMAIETGDIEGIILTGITDSLVDILTGYVHKFNDTQTATLLLSLCAPRFIDDIRATAMRNSYRYYLQRHRAFFLRAKFDVESTLRSKHHGRPTVAPPARQVGLRCVYCDIEFKTETLPPPRGNSAGAGVANIGSVMLPGRAGSSGLPTFMTASSTTTTTTTTAAMLTTTPPTSAPSTTTTTPRPSVTRTHTHHHHPLHHHHHAPHQQQQQQQQQANPYTEKMVASGISCPSCKQHLPRCVVCLEVVGMPRSDRAAAAAEQGGEAGRRTARFPTFCVRCGHVLHLDHARQWFARHRECPVPECRCLCNTRVNEELDYL</sequence>
<evidence type="ECO:0000256" key="1">
    <source>
        <dbReference type="ARBA" id="ARBA00009713"/>
    </source>
</evidence>
<dbReference type="Gene3D" id="3.30.40.10">
    <property type="entry name" value="Zinc/RING finger domain, C3HC4 (zinc finger)"/>
    <property type="match status" value="1"/>
</dbReference>
<feature type="domain" description="GATOR2 complex protein MIO zinc-ribbon like" evidence="5">
    <location>
        <begin position="996"/>
        <end position="1103"/>
    </location>
</feature>